<sequence length="59" mass="6399">MTSANVECSLQNAVAKPSAFVQNVPMDAKPKEYCNIVGQLHSFAKISLTTKPKYNASKV</sequence>
<name>A0A0V1MQ28_9BILA</name>
<protein>
    <submittedName>
        <fullName evidence="1">Uncharacterized protein</fullName>
    </submittedName>
</protein>
<gene>
    <name evidence="1" type="ORF">T10_12261</name>
</gene>
<keyword evidence="2" id="KW-1185">Reference proteome</keyword>
<proteinExistence type="predicted"/>
<comment type="caution">
    <text evidence="1">The sequence shown here is derived from an EMBL/GenBank/DDBJ whole genome shotgun (WGS) entry which is preliminary data.</text>
</comment>
<organism evidence="1 2">
    <name type="scientific">Trichinella papuae</name>
    <dbReference type="NCBI Taxonomy" id="268474"/>
    <lineage>
        <taxon>Eukaryota</taxon>
        <taxon>Metazoa</taxon>
        <taxon>Ecdysozoa</taxon>
        <taxon>Nematoda</taxon>
        <taxon>Enoplea</taxon>
        <taxon>Dorylaimia</taxon>
        <taxon>Trichinellida</taxon>
        <taxon>Trichinellidae</taxon>
        <taxon>Trichinella</taxon>
    </lineage>
</organism>
<reference evidence="1 2" key="1">
    <citation type="submission" date="2015-01" db="EMBL/GenBank/DDBJ databases">
        <title>Evolution of Trichinella species and genotypes.</title>
        <authorList>
            <person name="Korhonen P.K."/>
            <person name="Edoardo P."/>
            <person name="Giuseppe L.R."/>
            <person name="Gasser R.B."/>
        </authorList>
    </citation>
    <scope>NUCLEOTIDE SEQUENCE [LARGE SCALE GENOMIC DNA]</scope>
    <source>
        <strain evidence="1">ISS1980</strain>
    </source>
</reference>
<dbReference type="Proteomes" id="UP000054843">
    <property type="component" value="Unassembled WGS sequence"/>
</dbReference>
<dbReference type="AlphaFoldDB" id="A0A0V1MQ28"/>
<accession>A0A0V1MQ28</accession>
<evidence type="ECO:0000313" key="1">
    <source>
        <dbReference type="EMBL" id="KRZ73663.1"/>
    </source>
</evidence>
<dbReference type="EMBL" id="JYDO01000060">
    <property type="protein sequence ID" value="KRZ73663.1"/>
    <property type="molecule type" value="Genomic_DNA"/>
</dbReference>
<evidence type="ECO:0000313" key="2">
    <source>
        <dbReference type="Proteomes" id="UP000054843"/>
    </source>
</evidence>